<organism evidence="6 7">
    <name type="scientific">Chilo suppressalis</name>
    <name type="common">Asiatic rice borer moth</name>
    <dbReference type="NCBI Taxonomy" id="168631"/>
    <lineage>
        <taxon>Eukaryota</taxon>
        <taxon>Metazoa</taxon>
        <taxon>Ecdysozoa</taxon>
        <taxon>Arthropoda</taxon>
        <taxon>Hexapoda</taxon>
        <taxon>Insecta</taxon>
        <taxon>Pterygota</taxon>
        <taxon>Neoptera</taxon>
        <taxon>Endopterygota</taxon>
        <taxon>Lepidoptera</taxon>
        <taxon>Glossata</taxon>
        <taxon>Ditrysia</taxon>
        <taxon>Pyraloidea</taxon>
        <taxon>Crambidae</taxon>
        <taxon>Crambinae</taxon>
        <taxon>Chilo</taxon>
    </lineage>
</organism>
<feature type="transmembrane region" description="Helical" evidence="4">
    <location>
        <begin position="7"/>
        <end position="31"/>
    </location>
</feature>
<gene>
    <name evidence="6" type="ORF">CHILSU_LOCUS5420</name>
</gene>
<keyword evidence="3" id="KW-0391">Immunity</keyword>
<keyword evidence="7" id="KW-1185">Reference proteome</keyword>
<dbReference type="Proteomes" id="UP001153292">
    <property type="component" value="Chromosome 2"/>
</dbReference>
<evidence type="ECO:0000256" key="1">
    <source>
        <dbReference type="ARBA" id="ARBA00007553"/>
    </source>
</evidence>
<reference evidence="6" key="1">
    <citation type="submission" date="2021-12" db="EMBL/GenBank/DDBJ databases">
        <authorList>
            <person name="King R."/>
        </authorList>
    </citation>
    <scope>NUCLEOTIDE SEQUENCE</scope>
</reference>
<name>A0ABN8B042_CHISP</name>
<sequence>MSADLTLAINVTVIVSCLPLWCDVIIVHIILAKLTNKSNKDIVLAHVYLSGEIKTTKSYIFSCYKLNFLLLNVGTSYTMQPLISPINHESRHSSYHLNEEAEEPSAAEDTPLLQRFPPLLRTPSSPLTTFIVTFLLIILVSGVVIGIYLLILQNKAENVLPPVEMPLQYVSRLQWDGGASPVLSMSPHKASKVIVVHTDSDTCDTVDTCSQLLRSMENQTDGSQIPLPYNFLISSNGQMYEALGWRRVSPLFPQHSSSALILAFIGDFSKSPPAPAQLAEANNFFAESISRQHLSPSYIIFGRKTKQLPKYLYSSMQTLPQWRNDLTD</sequence>
<dbReference type="SMART" id="SM00701">
    <property type="entry name" value="PGRP"/>
    <property type="match status" value="1"/>
</dbReference>
<proteinExistence type="inferred from homology"/>
<dbReference type="PANTHER" id="PTHR11022">
    <property type="entry name" value="PEPTIDOGLYCAN RECOGNITION PROTEIN"/>
    <property type="match status" value="1"/>
</dbReference>
<keyword evidence="4" id="KW-1133">Transmembrane helix</keyword>
<keyword evidence="2" id="KW-0399">Innate immunity</keyword>
<feature type="transmembrane region" description="Helical" evidence="4">
    <location>
        <begin position="127"/>
        <end position="151"/>
    </location>
</feature>
<dbReference type="InterPro" id="IPR002502">
    <property type="entry name" value="Amidase_domain"/>
</dbReference>
<dbReference type="InterPro" id="IPR036505">
    <property type="entry name" value="Amidase/PGRP_sf"/>
</dbReference>
<evidence type="ECO:0000256" key="4">
    <source>
        <dbReference type="SAM" id="Phobius"/>
    </source>
</evidence>
<comment type="similarity">
    <text evidence="1">Belongs to the N-acetylmuramoyl-L-alanine amidase 2 family.</text>
</comment>
<dbReference type="Pfam" id="PF01510">
    <property type="entry name" value="Amidase_2"/>
    <property type="match status" value="1"/>
</dbReference>
<evidence type="ECO:0000256" key="2">
    <source>
        <dbReference type="ARBA" id="ARBA00022588"/>
    </source>
</evidence>
<keyword evidence="4" id="KW-0812">Transmembrane</keyword>
<evidence type="ECO:0000259" key="5">
    <source>
        <dbReference type="SMART" id="SM00701"/>
    </source>
</evidence>
<dbReference type="InterPro" id="IPR015510">
    <property type="entry name" value="PGRP"/>
</dbReference>
<evidence type="ECO:0000313" key="7">
    <source>
        <dbReference type="Proteomes" id="UP001153292"/>
    </source>
</evidence>
<dbReference type="Gene3D" id="3.40.80.10">
    <property type="entry name" value="Peptidoglycan recognition protein-like"/>
    <property type="match status" value="1"/>
</dbReference>
<protein>
    <recommendedName>
        <fullName evidence="5">Peptidoglycan recognition protein family domain-containing protein</fullName>
    </recommendedName>
</protein>
<feature type="domain" description="Peptidoglycan recognition protein family" evidence="5">
    <location>
        <begin position="167"/>
        <end position="306"/>
    </location>
</feature>
<dbReference type="PANTHER" id="PTHR11022:SF73">
    <property type="entry name" value="PEPTIDOGLYCAN-RECOGNITION PROTEIN LD"/>
    <property type="match status" value="1"/>
</dbReference>
<dbReference type="CDD" id="cd06583">
    <property type="entry name" value="PGRP"/>
    <property type="match status" value="1"/>
</dbReference>
<accession>A0ABN8B042</accession>
<evidence type="ECO:0000256" key="3">
    <source>
        <dbReference type="ARBA" id="ARBA00022859"/>
    </source>
</evidence>
<dbReference type="SUPFAM" id="SSF55846">
    <property type="entry name" value="N-acetylmuramoyl-L-alanine amidase-like"/>
    <property type="match status" value="1"/>
</dbReference>
<dbReference type="InterPro" id="IPR006619">
    <property type="entry name" value="PGRP_domain_met/bac"/>
</dbReference>
<dbReference type="EMBL" id="OU963895">
    <property type="protein sequence ID" value="CAH0402181.1"/>
    <property type="molecule type" value="Genomic_DNA"/>
</dbReference>
<keyword evidence="4" id="KW-0472">Membrane</keyword>
<evidence type="ECO:0000313" key="6">
    <source>
        <dbReference type="EMBL" id="CAH0402181.1"/>
    </source>
</evidence>